<protein>
    <recommendedName>
        <fullName evidence="1">DUF7831 domain-containing protein</fullName>
    </recommendedName>
</protein>
<reference evidence="3" key="3">
    <citation type="submission" date="2020-05" db="EMBL/GenBank/DDBJ databases">
        <title>Complete genome sequence of Bradyrhizobium diazoefficiens XF4 isolated from soybean nodule.</title>
        <authorList>
            <person name="Noda R."/>
            <person name="Kakizaki K."/>
            <person name="Minamisawa K."/>
        </authorList>
    </citation>
    <scope>NUCLEOTIDE SEQUENCE</scope>
    <source>
        <strain evidence="3">XF4</strain>
    </source>
</reference>
<dbReference type="EMBL" id="AP023091">
    <property type="protein sequence ID" value="BCE22228.1"/>
    <property type="molecule type" value="Genomic_DNA"/>
</dbReference>
<gene>
    <name evidence="4" type="ORF">XF10B_48070</name>
    <name evidence="2" type="ORF">XF1B_49090</name>
    <name evidence="3" type="ORF">XF4B_48420</name>
</gene>
<evidence type="ECO:0000313" key="4">
    <source>
        <dbReference type="EMBL" id="BCE92009.1"/>
    </source>
</evidence>
<evidence type="ECO:0000259" key="1">
    <source>
        <dbReference type="Pfam" id="PF25176"/>
    </source>
</evidence>
<name>A0A809ZAP7_9BRAD</name>
<proteinExistence type="predicted"/>
<sequence length="125" mass="14060">MPLIYQQWITREDLRANPDKVYVFGDNIERRGYGGQAKEMRGEPNAIGVATKHAPSMAPNAFFDDTIECQVIVLRDLKKVQDALDAGKVVVVPADGIGTGLSRLNTTAPNLDRFIKKWFSDRKRR</sequence>
<feature type="domain" description="DUF7831" evidence="1">
    <location>
        <begin position="4"/>
        <end position="117"/>
    </location>
</feature>
<dbReference type="Pfam" id="PF25176">
    <property type="entry name" value="DUF7831"/>
    <property type="match status" value="1"/>
</dbReference>
<accession>A0A809ZAP7</accession>
<dbReference type="AlphaFoldDB" id="A0A809ZAP7"/>
<reference evidence="4" key="2">
    <citation type="submission" date="2020-05" db="EMBL/GenBank/DDBJ databases">
        <title>Complete genome sequence of Bradyrhizobium diazoefficiens XF10 isolated from soybean nodule.</title>
        <authorList>
            <person name="Noda R."/>
            <person name="Kakizaki K."/>
            <person name="Minamisawa K."/>
        </authorList>
    </citation>
    <scope>NUCLEOTIDE SEQUENCE</scope>
    <source>
        <strain evidence="4">XF10</strain>
    </source>
</reference>
<reference evidence="2" key="1">
    <citation type="submission" date="2020-05" db="EMBL/GenBank/DDBJ databases">
        <title>Complete genome sequence of Bradyrhizobium diazoefficiens XF1 isolated from soybean nodule.</title>
        <authorList>
            <person name="Noda R."/>
            <person name="Kakizaki K."/>
            <person name="Minamisawa K."/>
        </authorList>
    </citation>
    <scope>NUCLEOTIDE SEQUENCE</scope>
    <source>
        <strain evidence="2">XF1</strain>
    </source>
</reference>
<evidence type="ECO:0000313" key="2">
    <source>
        <dbReference type="EMBL" id="BCE22228.1"/>
    </source>
</evidence>
<dbReference type="EMBL" id="AP023094">
    <property type="protein sequence ID" value="BCE48493.1"/>
    <property type="molecule type" value="Genomic_DNA"/>
</dbReference>
<dbReference type="InterPro" id="IPR057153">
    <property type="entry name" value="DUF7831"/>
</dbReference>
<organism evidence="3">
    <name type="scientific">Bradyrhizobium diazoefficiens</name>
    <dbReference type="NCBI Taxonomy" id="1355477"/>
    <lineage>
        <taxon>Bacteria</taxon>
        <taxon>Pseudomonadati</taxon>
        <taxon>Pseudomonadota</taxon>
        <taxon>Alphaproteobacteria</taxon>
        <taxon>Hyphomicrobiales</taxon>
        <taxon>Nitrobacteraceae</taxon>
        <taxon>Bradyrhizobium</taxon>
    </lineage>
</organism>
<evidence type="ECO:0000313" key="3">
    <source>
        <dbReference type="EMBL" id="BCE48493.1"/>
    </source>
</evidence>
<dbReference type="EMBL" id="AP023099">
    <property type="protein sequence ID" value="BCE92009.1"/>
    <property type="molecule type" value="Genomic_DNA"/>
</dbReference>